<dbReference type="AlphaFoldDB" id="A0ABD6BA34"/>
<name>A0ABD6BA34_9EURY</name>
<evidence type="ECO:0000313" key="3">
    <source>
        <dbReference type="Proteomes" id="UP001597111"/>
    </source>
</evidence>
<dbReference type="EMBL" id="JBHUDH010000124">
    <property type="protein sequence ID" value="MFD1526835.1"/>
    <property type="molecule type" value="Genomic_DNA"/>
</dbReference>
<dbReference type="Proteomes" id="UP001597111">
    <property type="component" value="Unassembled WGS sequence"/>
</dbReference>
<evidence type="ECO:0000313" key="2">
    <source>
        <dbReference type="EMBL" id="MFD1526835.1"/>
    </source>
</evidence>
<feature type="non-terminal residue" evidence="2">
    <location>
        <position position="62"/>
    </location>
</feature>
<sequence length="62" mass="6727">MSTPEPRFDRVPAPAPPQHGDAWYAPDTLAQYESAPGVVATVSRNGGEKRATEFAYDAREPP</sequence>
<dbReference type="RefSeq" id="WP_379818660.1">
    <property type="nucleotide sequence ID" value="NZ_JBHUDH010000124.1"/>
</dbReference>
<keyword evidence="3" id="KW-1185">Reference proteome</keyword>
<organism evidence="2 3">
    <name type="scientific">Halolamina salina</name>
    <dbReference type="NCBI Taxonomy" id="1220023"/>
    <lineage>
        <taxon>Archaea</taxon>
        <taxon>Methanobacteriati</taxon>
        <taxon>Methanobacteriota</taxon>
        <taxon>Stenosarchaea group</taxon>
        <taxon>Halobacteria</taxon>
        <taxon>Halobacteriales</taxon>
        <taxon>Haloferacaceae</taxon>
    </lineage>
</organism>
<accession>A0ABD6BA34</accession>
<feature type="region of interest" description="Disordered" evidence="1">
    <location>
        <begin position="1"/>
        <end position="23"/>
    </location>
</feature>
<protein>
    <submittedName>
        <fullName evidence="2">Uncharacterized protein</fullName>
    </submittedName>
</protein>
<feature type="compositionally biased region" description="Basic and acidic residues" evidence="1">
    <location>
        <begin position="1"/>
        <end position="10"/>
    </location>
</feature>
<reference evidence="2 3" key="1">
    <citation type="journal article" date="2019" name="Int. J. Syst. Evol. Microbiol.">
        <title>The Global Catalogue of Microorganisms (GCM) 10K type strain sequencing project: providing services to taxonomists for standard genome sequencing and annotation.</title>
        <authorList>
            <consortium name="The Broad Institute Genomics Platform"/>
            <consortium name="The Broad Institute Genome Sequencing Center for Infectious Disease"/>
            <person name="Wu L."/>
            <person name="Ma J."/>
        </authorList>
    </citation>
    <scope>NUCLEOTIDE SEQUENCE [LARGE SCALE GENOMIC DNA]</scope>
    <source>
        <strain evidence="2 3">CGMCC 1.12285</strain>
    </source>
</reference>
<evidence type="ECO:0000256" key="1">
    <source>
        <dbReference type="SAM" id="MobiDB-lite"/>
    </source>
</evidence>
<proteinExistence type="predicted"/>
<gene>
    <name evidence="2" type="ORF">ACFR9S_11100</name>
</gene>
<comment type="caution">
    <text evidence="2">The sequence shown here is derived from an EMBL/GenBank/DDBJ whole genome shotgun (WGS) entry which is preliminary data.</text>
</comment>